<evidence type="ECO:0000313" key="1">
    <source>
        <dbReference type="EMBL" id="QNJ59256.1"/>
    </source>
</evidence>
<dbReference type="Proteomes" id="UP000515854">
    <property type="component" value="Genome"/>
</dbReference>
<evidence type="ECO:0000313" key="2">
    <source>
        <dbReference type="Proteomes" id="UP000515854"/>
    </source>
</evidence>
<gene>
    <name evidence="1" type="primary">42</name>
    <name evidence="1" type="ORF">SEA_MRMIYAGI_42</name>
</gene>
<reference evidence="1 2" key="1">
    <citation type="submission" date="2020-07" db="EMBL/GenBank/DDBJ databases">
        <authorList>
            <person name="Baliraine F.N."/>
            <person name="Frederick G.D."/>
            <person name="Mills R.B."/>
            <person name="Woodruff J.W."/>
            <person name="Richardson W.J."/>
            <person name="Garlena R.A."/>
            <person name="Russell D.A."/>
            <person name="Pope W.H."/>
            <person name="Jacobs-Sera D."/>
            <person name="Hatfull G.F."/>
        </authorList>
    </citation>
    <scope>NUCLEOTIDE SEQUENCE [LARGE SCALE GENOMIC DNA]</scope>
</reference>
<name>A0A7G8LPT4_9CAUD</name>
<proteinExistence type="predicted"/>
<sequence>MITDAGLIQFRTMLQENGFQTYEFKRGQSRISNNLKFSRVVDGQTCYGTVSLGYFGAYEFSMPIKPSRENGSSMWVDKVDNLLTLENAKKVARPFNSNPLVGSQANYHDQAWHERLYVAS</sequence>
<organism evidence="1 2">
    <name type="scientific">Mycobacterium phage MrMiyagi</name>
    <dbReference type="NCBI Taxonomy" id="2762395"/>
    <lineage>
        <taxon>Viruses</taxon>
        <taxon>Duplodnaviria</taxon>
        <taxon>Heunggongvirae</taxon>
        <taxon>Uroviricota</taxon>
        <taxon>Caudoviricetes</taxon>
        <taxon>Fowlmouthvirus</taxon>
        <taxon>Fowlmouthvirus fowlmouth</taxon>
    </lineage>
</organism>
<dbReference type="EMBL" id="MT776806">
    <property type="protein sequence ID" value="QNJ59256.1"/>
    <property type="molecule type" value="Genomic_DNA"/>
</dbReference>
<protein>
    <submittedName>
        <fullName evidence="1">Uncharacterized protein</fullName>
    </submittedName>
</protein>
<accession>A0A7G8LPT4</accession>